<evidence type="ECO:0000313" key="2">
    <source>
        <dbReference type="EMBL" id="PMD49687.1"/>
    </source>
</evidence>
<feature type="region of interest" description="Disordered" evidence="1">
    <location>
        <begin position="1"/>
        <end position="127"/>
    </location>
</feature>
<proteinExistence type="predicted"/>
<dbReference type="EMBL" id="KZ613919">
    <property type="protein sequence ID" value="PMD49687.1"/>
    <property type="molecule type" value="Genomic_DNA"/>
</dbReference>
<protein>
    <submittedName>
        <fullName evidence="2">Uncharacterized protein</fullName>
    </submittedName>
</protein>
<feature type="compositionally biased region" description="Basic and acidic residues" evidence="1">
    <location>
        <begin position="57"/>
        <end position="69"/>
    </location>
</feature>
<keyword evidence="3" id="KW-1185">Reference proteome</keyword>
<gene>
    <name evidence="2" type="ORF">K444DRAFT_711538</name>
</gene>
<feature type="compositionally biased region" description="Polar residues" evidence="1">
    <location>
        <begin position="45"/>
        <end position="56"/>
    </location>
</feature>
<accession>A0A2J6SG05</accession>
<sequence>MPIIINPSGEAEITPETPILREDPAAINEKDSLEKERYIKKENEPANTKFATPSIDSTEKDAPSQKEESVAATMENLSLDGQGEVQAGENTGKENAIDKEEDSNEGPAVEIPFVVGRTPRPYGGRVY</sequence>
<evidence type="ECO:0000256" key="1">
    <source>
        <dbReference type="SAM" id="MobiDB-lite"/>
    </source>
</evidence>
<dbReference type="AlphaFoldDB" id="A0A2J6SG05"/>
<dbReference type="GeneID" id="36596328"/>
<reference evidence="2 3" key="1">
    <citation type="submission" date="2016-04" db="EMBL/GenBank/DDBJ databases">
        <title>A degradative enzymes factory behind the ericoid mycorrhizal symbiosis.</title>
        <authorList>
            <consortium name="DOE Joint Genome Institute"/>
            <person name="Martino E."/>
            <person name="Morin E."/>
            <person name="Grelet G."/>
            <person name="Kuo A."/>
            <person name="Kohler A."/>
            <person name="Daghino S."/>
            <person name="Barry K."/>
            <person name="Choi C."/>
            <person name="Cichocki N."/>
            <person name="Clum A."/>
            <person name="Copeland A."/>
            <person name="Hainaut M."/>
            <person name="Haridas S."/>
            <person name="Labutti K."/>
            <person name="Lindquist E."/>
            <person name="Lipzen A."/>
            <person name="Khouja H.-R."/>
            <person name="Murat C."/>
            <person name="Ohm R."/>
            <person name="Olson A."/>
            <person name="Spatafora J."/>
            <person name="Veneault-Fourrey C."/>
            <person name="Henrissat B."/>
            <person name="Grigoriev I."/>
            <person name="Martin F."/>
            <person name="Perotto S."/>
        </authorList>
    </citation>
    <scope>NUCLEOTIDE SEQUENCE [LARGE SCALE GENOMIC DNA]</scope>
    <source>
        <strain evidence="2 3">E</strain>
    </source>
</reference>
<dbReference type="InParanoid" id="A0A2J6SG05"/>
<dbReference type="RefSeq" id="XP_024726591.1">
    <property type="nucleotide sequence ID" value="XM_024888252.1"/>
</dbReference>
<organism evidence="2 3">
    <name type="scientific">Hyaloscypha bicolor E</name>
    <dbReference type="NCBI Taxonomy" id="1095630"/>
    <lineage>
        <taxon>Eukaryota</taxon>
        <taxon>Fungi</taxon>
        <taxon>Dikarya</taxon>
        <taxon>Ascomycota</taxon>
        <taxon>Pezizomycotina</taxon>
        <taxon>Leotiomycetes</taxon>
        <taxon>Helotiales</taxon>
        <taxon>Hyaloscyphaceae</taxon>
        <taxon>Hyaloscypha</taxon>
        <taxon>Hyaloscypha bicolor</taxon>
    </lineage>
</organism>
<name>A0A2J6SG05_9HELO</name>
<feature type="compositionally biased region" description="Basic and acidic residues" evidence="1">
    <location>
        <begin position="19"/>
        <end position="44"/>
    </location>
</feature>
<evidence type="ECO:0000313" key="3">
    <source>
        <dbReference type="Proteomes" id="UP000235371"/>
    </source>
</evidence>
<dbReference type="Proteomes" id="UP000235371">
    <property type="component" value="Unassembled WGS sequence"/>
</dbReference>